<dbReference type="EMBL" id="CP046172">
    <property type="protein sequence ID" value="QIS14320.1"/>
    <property type="molecule type" value="Genomic_DNA"/>
</dbReference>
<protein>
    <submittedName>
        <fullName evidence="2">Peroxide stress protein YaaA</fullName>
    </submittedName>
</protein>
<dbReference type="GO" id="GO:0005829">
    <property type="term" value="C:cytosol"/>
    <property type="evidence" value="ECO:0007669"/>
    <property type="project" value="TreeGrafter"/>
</dbReference>
<dbReference type="InterPro" id="IPR005583">
    <property type="entry name" value="YaaA"/>
</dbReference>
<gene>
    <name evidence="2" type="primary">yaaA</name>
    <name evidence="2" type="ORF">F5544_32415</name>
</gene>
<dbReference type="KEGG" id="nah:F5544_32415"/>
<dbReference type="Proteomes" id="UP000503540">
    <property type="component" value="Chromosome"/>
</dbReference>
<sequence length="292" mass="30809">MWLGTSASAGSSRRVRRNSRERRVITTAQGSRWPEGVRNALPYSLVLVLLPPSETKSDGGSGAPLDLAALTMPQLTGVRERLIDELAKLAAEPDTARTVLGLGKGADAEIARNAALRTSPTRPALERYTGVLYDALDAKSFTKAQRAKALARLGIGSALFGAVRAGDPIPAYRLSGGTKLPGQPTLSAIWRDSLADALVAEADGDLVIDLRSGSYQQLGRVPGAITANVLTEHPDGSRTVVSHFNKHHKGLLARALVLTRAEPGDIRAVAQVARKAGLRAEIAGPAELLIIT</sequence>
<dbReference type="PANTHER" id="PTHR30283">
    <property type="entry name" value="PEROXIDE STRESS RESPONSE PROTEIN YAAA"/>
    <property type="match status" value="1"/>
</dbReference>
<dbReference type="GO" id="GO:0033194">
    <property type="term" value="P:response to hydroperoxide"/>
    <property type="evidence" value="ECO:0007669"/>
    <property type="project" value="TreeGrafter"/>
</dbReference>
<evidence type="ECO:0000313" key="2">
    <source>
        <dbReference type="EMBL" id="QIS14320.1"/>
    </source>
</evidence>
<feature type="region of interest" description="Disordered" evidence="1">
    <location>
        <begin position="1"/>
        <end position="21"/>
    </location>
</feature>
<evidence type="ECO:0000313" key="3">
    <source>
        <dbReference type="Proteomes" id="UP000503540"/>
    </source>
</evidence>
<dbReference type="AlphaFoldDB" id="A0A6G9YMG2"/>
<accession>A0A6G9YMG2</accession>
<proteinExistence type="predicted"/>
<organism evidence="2 3">
    <name type="scientific">Nocardia arthritidis</name>
    <dbReference type="NCBI Taxonomy" id="228602"/>
    <lineage>
        <taxon>Bacteria</taxon>
        <taxon>Bacillati</taxon>
        <taxon>Actinomycetota</taxon>
        <taxon>Actinomycetes</taxon>
        <taxon>Mycobacteriales</taxon>
        <taxon>Nocardiaceae</taxon>
        <taxon>Nocardia</taxon>
    </lineage>
</organism>
<name>A0A6G9YMG2_9NOCA</name>
<dbReference type="NCBIfam" id="NF002544">
    <property type="entry name" value="PRK02101.2-1"/>
    <property type="match status" value="1"/>
</dbReference>
<dbReference type="PANTHER" id="PTHR30283:SF4">
    <property type="entry name" value="PEROXIDE STRESS RESISTANCE PROTEIN YAAA"/>
    <property type="match status" value="1"/>
</dbReference>
<dbReference type="Pfam" id="PF03883">
    <property type="entry name" value="H2O2_YaaD"/>
    <property type="match status" value="1"/>
</dbReference>
<feature type="compositionally biased region" description="Low complexity" evidence="1">
    <location>
        <begin position="1"/>
        <end position="12"/>
    </location>
</feature>
<keyword evidence="3" id="KW-1185">Reference proteome</keyword>
<reference evidence="2 3" key="1">
    <citation type="journal article" date="2019" name="ACS Chem. Biol.">
        <title>Identification and Mobilization of a Cryptic Antibiotic Biosynthesis Gene Locus from a Human-Pathogenic Nocardia Isolate.</title>
        <authorList>
            <person name="Herisse M."/>
            <person name="Ishida K."/>
            <person name="Porter J.L."/>
            <person name="Howden B."/>
            <person name="Hertweck C."/>
            <person name="Stinear T.P."/>
            <person name="Pidot S.J."/>
        </authorList>
    </citation>
    <scope>NUCLEOTIDE SEQUENCE [LARGE SCALE GENOMIC DNA]</scope>
    <source>
        <strain evidence="2 3">AUSMDU00012717</strain>
    </source>
</reference>
<evidence type="ECO:0000256" key="1">
    <source>
        <dbReference type="SAM" id="MobiDB-lite"/>
    </source>
</evidence>